<dbReference type="EMBL" id="APAU02000184">
    <property type="protein sequence ID" value="EUB55113.1"/>
    <property type="molecule type" value="Genomic_DNA"/>
</dbReference>
<proteinExistence type="predicted"/>
<dbReference type="RefSeq" id="XP_024346309.1">
    <property type="nucleotide sequence ID" value="XM_024499271.1"/>
</dbReference>
<reference evidence="1 2" key="1">
    <citation type="journal article" date="2013" name="Nat. Genet.">
        <title>The genome of the hydatid tapeworm Echinococcus granulosus.</title>
        <authorList>
            <person name="Zheng H."/>
            <person name="Zhang W."/>
            <person name="Zhang L."/>
            <person name="Zhang Z."/>
            <person name="Li J."/>
            <person name="Lu G."/>
            <person name="Zhu Y."/>
            <person name="Wang Y."/>
            <person name="Huang Y."/>
            <person name="Liu J."/>
            <person name="Kang H."/>
            <person name="Chen J."/>
            <person name="Wang L."/>
            <person name="Chen A."/>
            <person name="Yu S."/>
            <person name="Gao Z."/>
            <person name="Jin L."/>
            <person name="Gu W."/>
            <person name="Wang Z."/>
            <person name="Zhao L."/>
            <person name="Shi B."/>
            <person name="Wen H."/>
            <person name="Lin R."/>
            <person name="Jones M.K."/>
            <person name="Brejova B."/>
            <person name="Vinar T."/>
            <person name="Zhao G."/>
            <person name="McManus D.P."/>
            <person name="Chen Z."/>
            <person name="Zhou Y."/>
            <person name="Wang S."/>
        </authorList>
    </citation>
    <scope>NUCLEOTIDE SEQUENCE [LARGE SCALE GENOMIC DNA]</scope>
</reference>
<dbReference type="Proteomes" id="UP000019149">
    <property type="component" value="Unassembled WGS sequence"/>
</dbReference>
<name>W6U237_ECHGR</name>
<sequence>MWNCRHQKRVNASNYYCDVGICSSCLDCPTAINVYSARASVLTSSTTPILTLNKDLEGGRSVDLVFRRKIPNCRIHGQGPTTANRDGPSSNIGGCVVGDEFGTEPTQRRPNSTTQHSPRQLQIHIHFLQCMPAVEVLMQGVDKVEVIYVHVAVAFNKILHCPSDHIPKGYISYTENTVGGISRGTHLQHNVSARKYGQNHGGII</sequence>
<dbReference type="GeneID" id="36345737"/>
<organism evidence="1 2">
    <name type="scientific">Echinococcus granulosus</name>
    <name type="common">Hydatid tapeworm</name>
    <dbReference type="NCBI Taxonomy" id="6210"/>
    <lineage>
        <taxon>Eukaryota</taxon>
        <taxon>Metazoa</taxon>
        <taxon>Spiralia</taxon>
        <taxon>Lophotrochozoa</taxon>
        <taxon>Platyhelminthes</taxon>
        <taxon>Cestoda</taxon>
        <taxon>Eucestoda</taxon>
        <taxon>Cyclophyllidea</taxon>
        <taxon>Taeniidae</taxon>
        <taxon>Echinococcus</taxon>
        <taxon>Echinococcus granulosus group</taxon>
    </lineage>
</organism>
<dbReference type="KEGG" id="egl:EGR_10022"/>
<evidence type="ECO:0000313" key="2">
    <source>
        <dbReference type="Proteomes" id="UP000019149"/>
    </source>
</evidence>
<dbReference type="AlphaFoldDB" id="W6U237"/>
<comment type="caution">
    <text evidence="1">The sequence shown here is derived from an EMBL/GenBank/DDBJ whole genome shotgun (WGS) entry which is preliminary data.</text>
</comment>
<keyword evidence="2" id="KW-1185">Reference proteome</keyword>
<evidence type="ECO:0000313" key="1">
    <source>
        <dbReference type="EMBL" id="EUB55113.1"/>
    </source>
</evidence>
<gene>
    <name evidence="1" type="ORF">EGR_10022</name>
</gene>
<accession>W6U237</accession>
<dbReference type="CTD" id="36345737"/>
<protein>
    <submittedName>
        <fullName evidence="1">Uncharacterized protein</fullName>
    </submittedName>
</protein>